<protein>
    <recommendedName>
        <fullName evidence="4 14">D-alanine--D-alanine ligase</fullName>
        <ecNumber evidence="4 14">6.3.2.4</ecNumber>
    </recommendedName>
    <alternativeName>
        <fullName evidence="14">D-Ala-D-Ala ligase</fullName>
    </alternativeName>
    <alternativeName>
        <fullName evidence="14">D-alanylalanine synthetase</fullName>
    </alternativeName>
</protein>
<dbReference type="AlphaFoldDB" id="A0A1Y1CJU1"/>
<accession>A0A1Y1CJU1</accession>
<dbReference type="NCBIfam" id="NF002527">
    <property type="entry name" value="PRK01966.1-3"/>
    <property type="match status" value="1"/>
</dbReference>
<keyword evidence="9 17" id="KW-0067">ATP-binding</keyword>
<comment type="subcellular location">
    <subcellularLocation>
        <location evidence="2 14">Cytoplasm</location>
    </subcellularLocation>
</comment>
<comment type="cofactor">
    <cofactor evidence="16">
        <name>Mg(2+)</name>
        <dbReference type="ChEBI" id="CHEBI:18420"/>
    </cofactor>
    <cofactor evidence="16">
        <name>Mn(2+)</name>
        <dbReference type="ChEBI" id="CHEBI:29035"/>
    </cofactor>
    <text evidence="16">Binds 2 magnesium or manganese ions per subunit.</text>
</comment>
<dbReference type="HAMAP" id="MF_00047">
    <property type="entry name" value="Dala_Dala_lig"/>
    <property type="match status" value="1"/>
</dbReference>
<dbReference type="OrthoDB" id="9813261at2"/>
<dbReference type="GO" id="GO:0008360">
    <property type="term" value="P:regulation of cell shape"/>
    <property type="evidence" value="ECO:0007669"/>
    <property type="project" value="UniProtKB-KW"/>
</dbReference>
<evidence type="ECO:0000256" key="8">
    <source>
        <dbReference type="ARBA" id="ARBA00022741"/>
    </source>
</evidence>
<evidence type="ECO:0000256" key="14">
    <source>
        <dbReference type="HAMAP-Rule" id="MF_00047"/>
    </source>
</evidence>
<feature type="active site" evidence="15">
    <location>
        <position position="15"/>
    </location>
</feature>
<organism evidence="19 20">
    <name type="scientific">Labilibaculum antarcticum</name>
    <dbReference type="NCBI Taxonomy" id="1717717"/>
    <lineage>
        <taxon>Bacteria</taxon>
        <taxon>Pseudomonadati</taxon>
        <taxon>Bacteroidota</taxon>
        <taxon>Bacteroidia</taxon>
        <taxon>Marinilabiliales</taxon>
        <taxon>Marinifilaceae</taxon>
        <taxon>Labilibaculum</taxon>
    </lineage>
</organism>
<comment type="function">
    <text evidence="14">Cell wall formation.</text>
</comment>
<dbReference type="GO" id="GO:0046872">
    <property type="term" value="F:metal ion binding"/>
    <property type="evidence" value="ECO:0007669"/>
    <property type="project" value="UniProtKB-KW"/>
</dbReference>
<dbReference type="PIRSF" id="PIRSF039102">
    <property type="entry name" value="Ddl/VanB"/>
    <property type="match status" value="1"/>
</dbReference>
<dbReference type="Gene3D" id="3.30.1490.20">
    <property type="entry name" value="ATP-grasp fold, A domain"/>
    <property type="match status" value="1"/>
</dbReference>
<evidence type="ECO:0000256" key="7">
    <source>
        <dbReference type="ARBA" id="ARBA00022723"/>
    </source>
</evidence>
<keyword evidence="5 14" id="KW-0963">Cytoplasm</keyword>
<evidence type="ECO:0000256" key="1">
    <source>
        <dbReference type="ARBA" id="ARBA00001936"/>
    </source>
</evidence>
<dbReference type="Gene3D" id="3.40.50.20">
    <property type="match status" value="1"/>
</dbReference>
<dbReference type="PROSITE" id="PS00844">
    <property type="entry name" value="DALA_DALA_LIGASE_2"/>
    <property type="match status" value="1"/>
</dbReference>
<comment type="similarity">
    <text evidence="3 14">Belongs to the D-alanine--D-alanine ligase family.</text>
</comment>
<dbReference type="InterPro" id="IPR000291">
    <property type="entry name" value="D-Ala_lig_Van_CS"/>
</dbReference>
<reference evidence="19 20" key="1">
    <citation type="journal article" date="2018" name="Mar. Genomics">
        <title>Complete genome sequence of Marinifilaceae bacterium strain SPP2, isolated from the Antarctic marine sediment.</title>
        <authorList>
            <person name="Watanabe M."/>
            <person name="Kojima H."/>
            <person name="Fukui M."/>
        </authorList>
    </citation>
    <scope>NUCLEOTIDE SEQUENCE [LARGE SCALE GENOMIC DNA]</scope>
    <source>
        <strain evidence="19 20">SPP2</strain>
    </source>
</reference>
<dbReference type="KEGG" id="mbas:ALGA_2341"/>
<feature type="binding site" evidence="16">
    <location>
        <position position="288"/>
    </location>
    <ligand>
        <name>Mg(2+)</name>
        <dbReference type="ChEBI" id="CHEBI:18420"/>
        <label>2</label>
    </ligand>
</feature>
<keyword evidence="6 14" id="KW-0436">Ligase</keyword>
<evidence type="ECO:0000313" key="20">
    <source>
        <dbReference type="Proteomes" id="UP000218267"/>
    </source>
</evidence>
<evidence type="ECO:0000256" key="11">
    <source>
        <dbReference type="ARBA" id="ARBA00022984"/>
    </source>
</evidence>
<dbReference type="Proteomes" id="UP000218267">
    <property type="component" value="Chromosome"/>
</dbReference>
<dbReference type="InterPro" id="IPR005905">
    <property type="entry name" value="D_ala_D_ala"/>
</dbReference>
<dbReference type="GO" id="GO:0008716">
    <property type="term" value="F:D-alanine-D-alanine ligase activity"/>
    <property type="evidence" value="ECO:0007669"/>
    <property type="project" value="UniProtKB-UniRule"/>
</dbReference>
<keyword evidence="8 17" id="KW-0547">Nucleotide-binding</keyword>
<proteinExistence type="inferred from homology"/>
<dbReference type="GO" id="GO:0005524">
    <property type="term" value="F:ATP binding"/>
    <property type="evidence" value="ECO:0007669"/>
    <property type="project" value="UniProtKB-UniRule"/>
</dbReference>
<dbReference type="SUPFAM" id="SSF56059">
    <property type="entry name" value="Glutathione synthetase ATP-binding domain-like"/>
    <property type="match status" value="1"/>
</dbReference>
<sequence length="324" mass="36463">MKRTIAVITGGDSAEFEISLQTASLIFSSLDTENYTPFLVMLKGTDWNVKIEDRYYPIDLNDFSFSVDNKKVKFDFAYIGIHGTPGENGILQGYLNLLNIPHSTSDVFSSALSFDKHACNTYLKSFGYSVAKSILLKRGQNYSTKAIEEKLGMPCFVKPNADGSSFGISKVKKVKDLDGAIKKAFMEGKEVIIEEFIDGLEYTCGLVKTKKESIIFPITEIVPKNEFFDYESKYDPTRMAEEITPARISEELTLQFKNLSSEIYDVLKCKGIVRVDYMLRNDEIFILEANTVPGMTATSFIPQQVAAMNKDLKDILSMVIEDEF</sequence>
<evidence type="ECO:0000259" key="18">
    <source>
        <dbReference type="PROSITE" id="PS50975"/>
    </source>
</evidence>
<evidence type="ECO:0000256" key="9">
    <source>
        <dbReference type="ARBA" id="ARBA00022840"/>
    </source>
</evidence>
<dbReference type="InterPro" id="IPR011127">
    <property type="entry name" value="Dala_Dala_lig_N"/>
</dbReference>
<dbReference type="InterPro" id="IPR011095">
    <property type="entry name" value="Dala_Dala_lig_C"/>
</dbReference>
<dbReference type="UniPathway" id="UPA00219"/>
<name>A0A1Y1CJU1_9BACT</name>
<keyword evidence="20" id="KW-1185">Reference proteome</keyword>
<feature type="binding site" evidence="16">
    <location>
        <position position="276"/>
    </location>
    <ligand>
        <name>Mg(2+)</name>
        <dbReference type="ChEBI" id="CHEBI:18420"/>
        <label>1</label>
    </ligand>
</feature>
<evidence type="ECO:0000256" key="12">
    <source>
        <dbReference type="ARBA" id="ARBA00023316"/>
    </source>
</evidence>
<dbReference type="Pfam" id="PF07478">
    <property type="entry name" value="Dala_Dala_lig_C"/>
    <property type="match status" value="1"/>
</dbReference>
<feature type="active site" evidence="15">
    <location>
        <position position="299"/>
    </location>
</feature>
<dbReference type="InterPro" id="IPR011761">
    <property type="entry name" value="ATP-grasp"/>
</dbReference>
<evidence type="ECO:0000313" key="19">
    <source>
        <dbReference type="EMBL" id="BAX80668.1"/>
    </source>
</evidence>
<keyword evidence="10 14" id="KW-0133">Cell shape</keyword>
<dbReference type="PANTHER" id="PTHR23132:SF23">
    <property type="entry name" value="D-ALANINE--D-ALANINE LIGASE B"/>
    <property type="match status" value="1"/>
</dbReference>
<gene>
    <name evidence="14" type="primary">ddl</name>
    <name evidence="19" type="ORF">ALGA_2341</name>
</gene>
<reference evidence="20" key="2">
    <citation type="journal article" date="2020" name="Antonie Van Leeuwenhoek">
        <title>Labilibaculum antarcticum sp. nov., a novel facultative anaerobic, psychrotorelant bacterium isolated from marine sediment of Antarctica.</title>
        <authorList>
            <person name="Watanabe M."/>
            <person name="Kojima H."/>
            <person name="Fukui M."/>
        </authorList>
    </citation>
    <scope>NUCLEOTIDE SEQUENCE [LARGE SCALE GENOMIC DNA]</scope>
    <source>
        <strain evidence="20">SPP2</strain>
    </source>
</reference>
<evidence type="ECO:0000256" key="13">
    <source>
        <dbReference type="ARBA" id="ARBA00047614"/>
    </source>
</evidence>
<dbReference type="PANTHER" id="PTHR23132">
    <property type="entry name" value="D-ALANINE--D-ALANINE LIGASE"/>
    <property type="match status" value="1"/>
</dbReference>
<keyword evidence="16" id="KW-0460">Magnesium</keyword>
<feature type="active site" evidence="15">
    <location>
        <position position="164"/>
    </location>
</feature>
<comment type="pathway">
    <text evidence="14">Cell wall biogenesis; peptidoglycan biosynthesis.</text>
</comment>
<dbReference type="GO" id="GO:0005737">
    <property type="term" value="C:cytoplasm"/>
    <property type="evidence" value="ECO:0007669"/>
    <property type="project" value="UniProtKB-SubCell"/>
</dbReference>
<dbReference type="EC" id="6.3.2.4" evidence="4 14"/>
<feature type="binding site" evidence="16">
    <location>
        <position position="288"/>
    </location>
    <ligand>
        <name>Mg(2+)</name>
        <dbReference type="ChEBI" id="CHEBI:18420"/>
        <label>1</label>
    </ligand>
</feature>
<keyword evidence="16" id="KW-0464">Manganese</keyword>
<evidence type="ECO:0000256" key="10">
    <source>
        <dbReference type="ARBA" id="ARBA00022960"/>
    </source>
</evidence>
<evidence type="ECO:0000256" key="6">
    <source>
        <dbReference type="ARBA" id="ARBA00022598"/>
    </source>
</evidence>
<evidence type="ECO:0000256" key="16">
    <source>
        <dbReference type="PIRSR" id="PIRSR039102-3"/>
    </source>
</evidence>
<comment type="catalytic activity">
    <reaction evidence="13 14">
        <text>2 D-alanine + ATP = D-alanyl-D-alanine + ADP + phosphate + H(+)</text>
        <dbReference type="Rhea" id="RHEA:11224"/>
        <dbReference type="ChEBI" id="CHEBI:15378"/>
        <dbReference type="ChEBI" id="CHEBI:30616"/>
        <dbReference type="ChEBI" id="CHEBI:43474"/>
        <dbReference type="ChEBI" id="CHEBI:57416"/>
        <dbReference type="ChEBI" id="CHEBI:57822"/>
        <dbReference type="ChEBI" id="CHEBI:456216"/>
        <dbReference type="EC" id="6.3.2.4"/>
    </reaction>
</comment>
<comment type="cofactor">
    <cofactor evidence="1">
        <name>Mn(2+)</name>
        <dbReference type="ChEBI" id="CHEBI:29035"/>
    </cofactor>
</comment>
<dbReference type="PROSITE" id="PS00843">
    <property type="entry name" value="DALA_DALA_LIGASE_1"/>
    <property type="match status" value="1"/>
</dbReference>
<dbReference type="NCBIfam" id="TIGR01205">
    <property type="entry name" value="D_ala_D_alaTIGR"/>
    <property type="match status" value="1"/>
</dbReference>
<keyword evidence="12 14" id="KW-0961">Cell wall biogenesis/degradation</keyword>
<dbReference type="InterPro" id="IPR016185">
    <property type="entry name" value="PreATP-grasp_dom_sf"/>
</dbReference>
<dbReference type="SUPFAM" id="SSF52440">
    <property type="entry name" value="PreATP-grasp domain"/>
    <property type="match status" value="1"/>
</dbReference>
<evidence type="ECO:0000256" key="3">
    <source>
        <dbReference type="ARBA" id="ARBA00010871"/>
    </source>
</evidence>
<dbReference type="NCBIfam" id="NF002378">
    <property type="entry name" value="PRK01372.1"/>
    <property type="match status" value="1"/>
</dbReference>
<dbReference type="GO" id="GO:0071555">
    <property type="term" value="P:cell wall organization"/>
    <property type="evidence" value="ECO:0007669"/>
    <property type="project" value="UniProtKB-KW"/>
</dbReference>
<dbReference type="Pfam" id="PF01820">
    <property type="entry name" value="Dala_Dala_lig_N"/>
    <property type="match status" value="1"/>
</dbReference>
<evidence type="ECO:0000256" key="15">
    <source>
        <dbReference type="PIRSR" id="PIRSR039102-1"/>
    </source>
</evidence>
<dbReference type="RefSeq" id="WP_096429511.1">
    <property type="nucleotide sequence ID" value="NZ_AP018042.1"/>
</dbReference>
<evidence type="ECO:0000256" key="17">
    <source>
        <dbReference type="PROSITE-ProRule" id="PRU00409"/>
    </source>
</evidence>
<dbReference type="PROSITE" id="PS50975">
    <property type="entry name" value="ATP_GRASP"/>
    <property type="match status" value="1"/>
</dbReference>
<evidence type="ECO:0000256" key="5">
    <source>
        <dbReference type="ARBA" id="ARBA00022490"/>
    </source>
</evidence>
<evidence type="ECO:0000256" key="4">
    <source>
        <dbReference type="ARBA" id="ARBA00012216"/>
    </source>
</evidence>
<keyword evidence="11 14" id="KW-0573">Peptidoglycan synthesis</keyword>
<evidence type="ECO:0000256" key="2">
    <source>
        <dbReference type="ARBA" id="ARBA00004496"/>
    </source>
</evidence>
<keyword evidence="7 16" id="KW-0479">Metal-binding</keyword>
<dbReference type="GO" id="GO:0009252">
    <property type="term" value="P:peptidoglycan biosynthetic process"/>
    <property type="evidence" value="ECO:0007669"/>
    <property type="project" value="UniProtKB-UniRule"/>
</dbReference>
<dbReference type="Gene3D" id="3.30.470.20">
    <property type="entry name" value="ATP-grasp fold, B domain"/>
    <property type="match status" value="1"/>
</dbReference>
<feature type="domain" description="ATP-grasp" evidence="18">
    <location>
        <begin position="120"/>
        <end position="321"/>
    </location>
</feature>
<dbReference type="EMBL" id="AP018042">
    <property type="protein sequence ID" value="BAX80668.1"/>
    <property type="molecule type" value="Genomic_DNA"/>
</dbReference>
<feature type="binding site" evidence="16">
    <location>
        <position position="290"/>
    </location>
    <ligand>
        <name>Mg(2+)</name>
        <dbReference type="ChEBI" id="CHEBI:18420"/>
        <label>2</label>
    </ligand>
</feature>
<dbReference type="InterPro" id="IPR013815">
    <property type="entry name" value="ATP_grasp_subdomain_1"/>
</dbReference>